<protein>
    <submittedName>
        <fullName evidence="2">Uncharacterized protein</fullName>
    </submittedName>
</protein>
<evidence type="ECO:0000313" key="3">
    <source>
        <dbReference type="Proteomes" id="UP001152622"/>
    </source>
</evidence>
<sequence>MGGQVAEVLHIMEDGQVIGGRGRRRPPAGGGRGPVCAGGVGGGGGRCWAGRRGVAASSESSSALDALLSAVTELGAARQGEGAGEEAQGGAEALTTNVEVEVRKVEGGAEGTYAQTTQDGEGSLEEEQAKERHTGEQVVEGVVQEVLQFAASQLMMKEGLTQVIVNDEGTHYIVTELDGSTLQVEGTVYTQSSEGQEGGAGADQTLGGLVVYSEAPCQDPIMEG</sequence>
<feature type="compositionally biased region" description="Gly residues" evidence="1">
    <location>
        <begin position="28"/>
        <end position="37"/>
    </location>
</feature>
<dbReference type="EMBL" id="JAINUF010000007">
    <property type="protein sequence ID" value="KAJ8354029.1"/>
    <property type="molecule type" value="Genomic_DNA"/>
</dbReference>
<reference evidence="2" key="1">
    <citation type="journal article" date="2023" name="Science">
        <title>Genome structures resolve the early diversification of teleost fishes.</title>
        <authorList>
            <person name="Parey E."/>
            <person name="Louis A."/>
            <person name="Montfort J."/>
            <person name="Bouchez O."/>
            <person name="Roques C."/>
            <person name="Iampietro C."/>
            <person name="Lluch J."/>
            <person name="Castinel A."/>
            <person name="Donnadieu C."/>
            <person name="Desvignes T."/>
            <person name="Floi Bucao C."/>
            <person name="Jouanno E."/>
            <person name="Wen M."/>
            <person name="Mejri S."/>
            <person name="Dirks R."/>
            <person name="Jansen H."/>
            <person name="Henkel C."/>
            <person name="Chen W.J."/>
            <person name="Zahm M."/>
            <person name="Cabau C."/>
            <person name="Klopp C."/>
            <person name="Thompson A.W."/>
            <person name="Robinson-Rechavi M."/>
            <person name="Braasch I."/>
            <person name="Lecointre G."/>
            <person name="Bobe J."/>
            <person name="Postlethwait J.H."/>
            <person name="Berthelot C."/>
            <person name="Roest Crollius H."/>
            <person name="Guiguen Y."/>
        </authorList>
    </citation>
    <scope>NUCLEOTIDE SEQUENCE</scope>
    <source>
        <strain evidence="2">WJC10195</strain>
    </source>
</reference>
<comment type="caution">
    <text evidence="2">The sequence shown here is derived from an EMBL/GenBank/DDBJ whole genome shotgun (WGS) entry which is preliminary data.</text>
</comment>
<feature type="region of interest" description="Disordered" evidence="1">
    <location>
        <begin position="18"/>
        <end position="37"/>
    </location>
</feature>
<organism evidence="2 3">
    <name type="scientific">Synaphobranchus kaupii</name>
    <name type="common">Kaup's arrowtooth eel</name>
    <dbReference type="NCBI Taxonomy" id="118154"/>
    <lineage>
        <taxon>Eukaryota</taxon>
        <taxon>Metazoa</taxon>
        <taxon>Chordata</taxon>
        <taxon>Craniata</taxon>
        <taxon>Vertebrata</taxon>
        <taxon>Euteleostomi</taxon>
        <taxon>Actinopterygii</taxon>
        <taxon>Neopterygii</taxon>
        <taxon>Teleostei</taxon>
        <taxon>Anguilliformes</taxon>
        <taxon>Synaphobranchidae</taxon>
        <taxon>Synaphobranchus</taxon>
    </lineage>
</organism>
<dbReference type="AlphaFoldDB" id="A0A9Q1F9T6"/>
<gene>
    <name evidence="2" type="ORF">SKAU_G00215960</name>
</gene>
<name>A0A9Q1F9T6_SYNKA</name>
<accession>A0A9Q1F9T6</accession>
<dbReference type="Proteomes" id="UP001152622">
    <property type="component" value="Chromosome 7"/>
</dbReference>
<evidence type="ECO:0000313" key="2">
    <source>
        <dbReference type="EMBL" id="KAJ8354029.1"/>
    </source>
</evidence>
<proteinExistence type="predicted"/>
<keyword evidence="3" id="KW-1185">Reference proteome</keyword>
<evidence type="ECO:0000256" key="1">
    <source>
        <dbReference type="SAM" id="MobiDB-lite"/>
    </source>
</evidence>
<dbReference type="OrthoDB" id="8844098at2759"/>